<proteinExistence type="inferred from homology"/>
<evidence type="ECO:0000259" key="5">
    <source>
        <dbReference type="Pfam" id="PF00327"/>
    </source>
</evidence>
<evidence type="ECO:0000256" key="1">
    <source>
        <dbReference type="ARBA" id="ARBA00007594"/>
    </source>
</evidence>
<dbReference type="GO" id="GO:0015934">
    <property type="term" value="C:large ribosomal subunit"/>
    <property type="evidence" value="ECO:0007669"/>
    <property type="project" value="InterPro"/>
</dbReference>
<keyword evidence="7" id="KW-1185">Reference proteome</keyword>
<gene>
    <name evidence="6" type="ORF">BU14_0120s0021</name>
</gene>
<dbReference type="InterPro" id="IPR036919">
    <property type="entry name" value="Ribo_uL30_ferredoxin-like_sf"/>
</dbReference>
<protein>
    <recommendedName>
        <fullName evidence="4">Large ribosomal subunit protein uL30m</fullName>
    </recommendedName>
</protein>
<evidence type="ECO:0000313" key="6">
    <source>
        <dbReference type="EMBL" id="OSX78138.1"/>
    </source>
</evidence>
<keyword evidence="3" id="KW-0687">Ribonucleoprotein</keyword>
<accession>A0A1X6PBA3</accession>
<dbReference type="GO" id="GO:0003735">
    <property type="term" value="F:structural constituent of ribosome"/>
    <property type="evidence" value="ECO:0007669"/>
    <property type="project" value="InterPro"/>
</dbReference>
<dbReference type="InterPro" id="IPR016082">
    <property type="entry name" value="Ribosomal_uL30_ferredoxin-like"/>
</dbReference>
<dbReference type="OrthoDB" id="3790at2759"/>
<keyword evidence="2" id="KW-0689">Ribosomal protein</keyword>
<evidence type="ECO:0000256" key="2">
    <source>
        <dbReference type="ARBA" id="ARBA00022980"/>
    </source>
</evidence>
<dbReference type="PANTHER" id="PTHR15892:SF2">
    <property type="entry name" value="LARGE RIBOSOMAL SUBUNIT PROTEIN UL30M"/>
    <property type="match status" value="1"/>
</dbReference>
<evidence type="ECO:0000256" key="4">
    <source>
        <dbReference type="ARBA" id="ARBA00035281"/>
    </source>
</evidence>
<comment type="similarity">
    <text evidence="1">Belongs to the universal ribosomal protein uL30 family.</text>
</comment>
<feature type="domain" description="Large ribosomal subunit protein uL30-like ferredoxin-like fold" evidence="5">
    <location>
        <begin position="12"/>
        <end position="61"/>
    </location>
</feature>
<evidence type="ECO:0000256" key="3">
    <source>
        <dbReference type="ARBA" id="ARBA00023274"/>
    </source>
</evidence>
<name>A0A1X6PBA3_PORUM</name>
<sequence length="80" mass="8734">MVSPTLPQTRLVVQLMRSVVKTPASVKATVRAMGLRRTYQSVVLPDGPTTWGQITKVSYLVDVRRVGVGEVDARLAGRRG</sequence>
<dbReference type="Proteomes" id="UP000218209">
    <property type="component" value="Unassembled WGS sequence"/>
</dbReference>
<dbReference type="EMBL" id="KV918820">
    <property type="protein sequence ID" value="OSX78138.1"/>
    <property type="molecule type" value="Genomic_DNA"/>
</dbReference>
<dbReference type="GO" id="GO:0006412">
    <property type="term" value="P:translation"/>
    <property type="evidence" value="ECO:0007669"/>
    <property type="project" value="InterPro"/>
</dbReference>
<evidence type="ECO:0000313" key="7">
    <source>
        <dbReference type="Proteomes" id="UP000218209"/>
    </source>
</evidence>
<dbReference type="PANTHER" id="PTHR15892">
    <property type="entry name" value="MITOCHONDRIAL RIBOSOMAL PROTEIN L30"/>
    <property type="match status" value="1"/>
</dbReference>
<dbReference type="Gene3D" id="3.30.1390.20">
    <property type="entry name" value="Ribosomal protein L30, ferredoxin-like fold domain"/>
    <property type="match status" value="1"/>
</dbReference>
<dbReference type="InterPro" id="IPR005996">
    <property type="entry name" value="Ribosomal_uL30_bac-type"/>
</dbReference>
<dbReference type="AlphaFoldDB" id="A0A1X6PBA3"/>
<dbReference type="SUPFAM" id="SSF55129">
    <property type="entry name" value="Ribosomal protein L30p/L7e"/>
    <property type="match status" value="1"/>
</dbReference>
<dbReference type="Pfam" id="PF00327">
    <property type="entry name" value="Ribosomal_L30"/>
    <property type="match status" value="1"/>
</dbReference>
<reference evidence="6 7" key="1">
    <citation type="submission" date="2017-03" db="EMBL/GenBank/DDBJ databases">
        <title>WGS assembly of Porphyra umbilicalis.</title>
        <authorList>
            <person name="Brawley S.H."/>
            <person name="Blouin N.A."/>
            <person name="Ficko-Blean E."/>
            <person name="Wheeler G.L."/>
            <person name="Lohr M."/>
            <person name="Goodson H.V."/>
            <person name="Jenkins J.W."/>
            <person name="Blaby-Haas C.E."/>
            <person name="Helliwell K.E."/>
            <person name="Chan C."/>
            <person name="Marriage T."/>
            <person name="Bhattacharya D."/>
            <person name="Klein A.S."/>
            <person name="Badis Y."/>
            <person name="Brodie J."/>
            <person name="Cao Y."/>
            <person name="Collen J."/>
            <person name="Dittami S.M."/>
            <person name="Gachon C.M."/>
            <person name="Green B.R."/>
            <person name="Karpowicz S."/>
            <person name="Kim J.W."/>
            <person name="Kudahl U."/>
            <person name="Lin S."/>
            <person name="Michel G."/>
            <person name="Mittag M."/>
            <person name="Olson B.J."/>
            <person name="Pangilinan J."/>
            <person name="Peng Y."/>
            <person name="Qiu H."/>
            <person name="Shu S."/>
            <person name="Singer J.T."/>
            <person name="Smith A.G."/>
            <person name="Sprecher B.N."/>
            <person name="Wagner V."/>
            <person name="Wang W."/>
            <person name="Wang Z.-Y."/>
            <person name="Yan J."/>
            <person name="Yarish C."/>
            <person name="Zoeuner-Riek S."/>
            <person name="Zhuang Y."/>
            <person name="Zou Y."/>
            <person name="Lindquist E.A."/>
            <person name="Grimwood J."/>
            <person name="Barry K."/>
            <person name="Rokhsar D.S."/>
            <person name="Schmutz J."/>
            <person name="Stiller J.W."/>
            <person name="Grossman A.R."/>
            <person name="Prochnik S.E."/>
        </authorList>
    </citation>
    <scope>NUCLEOTIDE SEQUENCE [LARGE SCALE GENOMIC DNA]</scope>
    <source>
        <strain evidence="6">4086291</strain>
    </source>
</reference>
<organism evidence="6 7">
    <name type="scientific">Porphyra umbilicalis</name>
    <name type="common">Purple laver</name>
    <name type="synonym">Red alga</name>
    <dbReference type="NCBI Taxonomy" id="2786"/>
    <lineage>
        <taxon>Eukaryota</taxon>
        <taxon>Rhodophyta</taxon>
        <taxon>Bangiophyceae</taxon>
        <taxon>Bangiales</taxon>
        <taxon>Bangiaceae</taxon>
        <taxon>Porphyra</taxon>
    </lineage>
</organism>